<feature type="region of interest" description="Disordered" evidence="6">
    <location>
        <begin position="350"/>
        <end position="410"/>
    </location>
</feature>
<dbReference type="Gene3D" id="3.40.50.150">
    <property type="entry name" value="Vaccinia Virus protein VP39"/>
    <property type="match status" value="1"/>
</dbReference>
<name>A0ABR1MI37_9PEZI</name>
<proteinExistence type="inferred from homology"/>
<comment type="caution">
    <text evidence="7">The sequence shown here is derived from an EMBL/GenBank/DDBJ whole genome shotgun (WGS) entry which is preliminary data.</text>
</comment>
<accession>A0ABR1MI37</accession>
<dbReference type="EMBL" id="JBBPDW010000008">
    <property type="protein sequence ID" value="KAK7550077.1"/>
    <property type="molecule type" value="Genomic_DNA"/>
</dbReference>
<dbReference type="Pfam" id="PF07942">
    <property type="entry name" value="CARME"/>
    <property type="match status" value="1"/>
</dbReference>
<dbReference type="SUPFAM" id="SSF53335">
    <property type="entry name" value="S-adenosyl-L-methionine-dependent methyltransferases"/>
    <property type="match status" value="1"/>
</dbReference>
<protein>
    <recommendedName>
        <fullName evidence="2">carnosine N-methyltransferase</fullName>
        <ecNumber evidence="2">2.1.1.22</ecNumber>
    </recommendedName>
</protein>
<dbReference type="InterPro" id="IPR012901">
    <property type="entry name" value="CARME"/>
</dbReference>
<evidence type="ECO:0000313" key="7">
    <source>
        <dbReference type="EMBL" id="KAK7550077.1"/>
    </source>
</evidence>
<keyword evidence="8" id="KW-1185">Reference proteome</keyword>
<dbReference type="PANTHER" id="PTHR12303:SF6">
    <property type="entry name" value="CARNOSINE N-METHYLTRANSFERASE"/>
    <property type="match status" value="1"/>
</dbReference>
<evidence type="ECO:0000256" key="2">
    <source>
        <dbReference type="ARBA" id="ARBA00012003"/>
    </source>
</evidence>
<evidence type="ECO:0000256" key="5">
    <source>
        <dbReference type="ARBA" id="ARBA00022691"/>
    </source>
</evidence>
<evidence type="ECO:0000256" key="4">
    <source>
        <dbReference type="ARBA" id="ARBA00022679"/>
    </source>
</evidence>
<gene>
    <name evidence="7" type="ORF">IWX46DRAFT_594987</name>
</gene>
<sequence length="461" mass="50820">MASMEHEHEHEHEYHGNGGTEEWGGSFDPASDAEEQRVIYAALDSFETYRHVAHYNTTHLRRASFYALPSSHWTLLSQPPFSILSTLDAVDDAIDANADLSEAIYRVAVQNFGGDPEALQNADTTAPKPWSGTATANDMDKARSTLRQMWRDWSDEGAAERAACYGPVLSQLEAEFSSTPASHRHDIKVLVPGAGLGRLVLEICRAGFTVEGNEISYHQLMASSFVLNHTQRAHQFAIYPWALGFSNHAARADQLACVRVPDIHPGTALAESSADKLVHAFERISMAAADFCVLYRDEEQREAFDAVTTVFFIDTAPNLINYIEAIRNCLKPGGVWINLGPLLWHFENDPPGSKREGKTNNNNNNNEDQAAPGQGGNQGHEHDHQGASHHHSHSNSPPEHQGIGESGSVELSDDEVTALVSALGFVIERHDLGVVETGYISNPRSMLRSVYRPSLWVARKK</sequence>
<evidence type="ECO:0000256" key="3">
    <source>
        <dbReference type="ARBA" id="ARBA00022603"/>
    </source>
</evidence>
<keyword evidence="4" id="KW-0808">Transferase</keyword>
<feature type="region of interest" description="Disordered" evidence="6">
    <location>
        <begin position="1"/>
        <end position="29"/>
    </location>
</feature>
<organism evidence="7 8">
    <name type="scientific">Phyllosticta citricarpa</name>
    <dbReference type="NCBI Taxonomy" id="55181"/>
    <lineage>
        <taxon>Eukaryota</taxon>
        <taxon>Fungi</taxon>
        <taxon>Dikarya</taxon>
        <taxon>Ascomycota</taxon>
        <taxon>Pezizomycotina</taxon>
        <taxon>Dothideomycetes</taxon>
        <taxon>Dothideomycetes incertae sedis</taxon>
        <taxon>Botryosphaeriales</taxon>
        <taxon>Phyllostictaceae</taxon>
        <taxon>Phyllosticta</taxon>
    </lineage>
</organism>
<feature type="compositionally biased region" description="Basic and acidic residues" evidence="6">
    <location>
        <begin position="1"/>
        <end position="15"/>
    </location>
</feature>
<dbReference type="EC" id="2.1.1.22" evidence="2"/>
<dbReference type="InterPro" id="IPR029063">
    <property type="entry name" value="SAM-dependent_MTases_sf"/>
</dbReference>
<dbReference type="SMART" id="SM01296">
    <property type="entry name" value="N2227"/>
    <property type="match status" value="1"/>
</dbReference>
<evidence type="ECO:0000256" key="1">
    <source>
        <dbReference type="ARBA" id="ARBA00010086"/>
    </source>
</evidence>
<evidence type="ECO:0000313" key="8">
    <source>
        <dbReference type="Proteomes" id="UP001365128"/>
    </source>
</evidence>
<keyword evidence="3" id="KW-0489">Methyltransferase</keyword>
<comment type="similarity">
    <text evidence="1">Belongs to the carnosine N-methyltransferase family.</text>
</comment>
<dbReference type="PANTHER" id="PTHR12303">
    <property type="entry name" value="CARNOSINE N-METHYLTRANSFERASE"/>
    <property type="match status" value="1"/>
</dbReference>
<reference evidence="7 8" key="1">
    <citation type="submission" date="2024-04" db="EMBL/GenBank/DDBJ databases">
        <title>Phyllosticta paracitricarpa is synonymous to the EU quarantine fungus P. citricarpa based on phylogenomic analyses.</title>
        <authorList>
            <consortium name="Lawrence Berkeley National Laboratory"/>
            <person name="Van Ingen-Buijs V.A."/>
            <person name="Van Westerhoven A.C."/>
            <person name="Haridas S."/>
            <person name="Skiadas P."/>
            <person name="Martin F."/>
            <person name="Groenewald J.Z."/>
            <person name="Crous P.W."/>
            <person name="Seidl M.F."/>
        </authorList>
    </citation>
    <scope>NUCLEOTIDE SEQUENCE [LARGE SCALE GENOMIC DNA]</scope>
    <source>
        <strain evidence="7 8">CBS 122670</strain>
    </source>
</reference>
<evidence type="ECO:0000256" key="6">
    <source>
        <dbReference type="SAM" id="MobiDB-lite"/>
    </source>
</evidence>
<dbReference type="Proteomes" id="UP001365128">
    <property type="component" value="Unassembled WGS sequence"/>
</dbReference>
<keyword evidence="5" id="KW-0949">S-adenosyl-L-methionine</keyword>